<evidence type="ECO:0000256" key="12">
    <source>
        <dbReference type="ARBA" id="ARBA00066554"/>
    </source>
</evidence>
<comment type="catalytic activity">
    <reaction evidence="10">
        <text>Releases a C-terminal residue, which may be hydrophobic or positively charged.</text>
        <dbReference type="EC" id="3.4.17.18"/>
    </reaction>
</comment>
<dbReference type="EC" id="3.4.17.18" evidence="12"/>
<dbReference type="Pfam" id="PF00246">
    <property type="entry name" value="Peptidase_M14"/>
    <property type="match status" value="1"/>
</dbReference>
<comment type="similarity">
    <text evidence="2 14">Belongs to the peptidase M14 family.</text>
</comment>
<proteinExistence type="inferred from homology"/>
<dbReference type="SMART" id="SM00631">
    <property type="entry name" value="Zn_pept"/>
    <property type="match status" value="1"/>
</dbReference>
<keyword evidence="8" id="KW-0862">Zinc</keyword>
<protein>
    <recommendedName>
        <fullName evidence="13">Zinc carboxypeptidase</fullName>
        <ecNumber evidence="12">3.4.17.18</ecNumber>
    </recommendedName>
</protein>
<keyword evidence="5" id="KW-0479">Metal-binding</keyword>
<gene>
    <name evidence="18" type="ORF">SAMN05192558_108103</name>
</gene>
<keyword evidence="7" id="KW-0378">Hydrolase</keyword>
<dbReference type="STRING" id="504798.SAMN05421871_113103"/>
<keyword evidence="9" id="KW-0482">Metalloprotease</keyword>
<dbReference type="EMBL" id="FNJB01000008">
    <property type="protein sequence ID" value="SDP32351.1"/>
    <property type="molecule type" value="Genomic_DNA"/>
</dbReference>
<dbReference type="GO" id="GO:0008270">
    <property type="term" value="F:zinc ion binding"/>
    <property type="evidence" value="ECO:0007669"/>
    <property type="project" value="InterPro"/>
</dbReference>
<dbReference type="Pfam" id="PF20773">
    <property type="entry name" value="InhA-like_MAM"/>
    <property type="match status" value="1"/>
</dbReference>
<dbReference type="Proteomes" id="UP000199651">
    <property type="component" value="Unassembled WGS sequence"/>
</dbReference>
<evidence type="ECO:0000256" key="3">
    <source>
        <dbReference type="ARBA" id="ARBA00022645"/>
    </source>
</evidence>
<comment type="cofactor">
    <cofactor evidence="1">
        <name>Zn(2+)</name>
        <dbReference type="ChEBI" id="CHEBI:29105"/>
    </cofactor>
</comment>
<dbReference type="GO" id="GO:0004181">
    <property type="term" value="F:metallocarboxypeptidase activity"/>
    <property type="evidence" value="ECO:0007669"/>
    <property type="project" value="InterPro"/>
</dbReference>
<evidence type="ECO:0000256" key="13">
    <source>
        <dbReference type="ARBA" id="ARBA00074273"/>
    </source>
</evidence>
<dbReference type="PANTHER" id="PTHR11705">
    <property type="entry name" value="PROTEASE FAMILY M14 CARBOXYPEPTIDASE A,B"/>
    <property type="match status" value="1"/>
</dbReference>
<accession>A0A1H0RS23</accession>
<feature type="chain" id="PRO_5011529807" description="Zinc carboxypeptidase" evidence="16">
    <location>
        <begin position="28"/>
        <end position="1055"/>
    </location>
</feature>
<evidence type="ECO:0000256" key="5">
    <source>
        <dbReference type="ARBA" id="ARBA00022723"/>
    </source>
</evidence>
<evidence type="ECO:0000256" key="2">
    <source>
        <dbReference type="ARBA" id="ARBA00005988"/>
    </source>
</evidence>
<dbReference type="Gene3D" id="3.40.630.10">
    <property type="entry name" value="Zn peptidases"/>
    <property type="match status" value="1"/>
</dbReference>
<dbReference type="OrthoDB" id="5240362at2"/>
<dbReference type="SUPFAM" id="SSF53187">
    <property type="entry name" value="Zn-dependent exopeptidases"/>
    <property type="match status" value="1"/>
</dbReference>
<evidence type="ECO:0000256" key="10">
    <source>
        <dbReference type="ARBA" id="ARBA00050859"/>
    </source>
</evidence>
<evidence type="ECO:0000256" key="14">
    <source>
        <dbReference type="PROSITE-ProRule" id="PRU01379"/>
    </source>
</evidence>
<evidence type="ECO:0000256" key="11">
    <source>
        <dbReference type="ARBA" id="ARBA00055464"/>
    </source>
</evidence>
<feature type="region of interest" description="Disordered" evidence="15">
    <location>
        <begin position="264"/>
        <end position="285"/>
    </location>
</feature>
<evidence type="ECO:0000256" key="15">
    <source>
        <dbReference type="SAM" id="MobiDB-lite"/>
    </source>
</evidence>
<sequence>MRSTRRVLVVLATFILALAMAPPVAVARPADPALEMYTVEGQADTISEAAPGLELAALRQTQSGVRADVVLTEDQRDKLAASGVRVTLKRNGQGQTVSQQAAAQAANGFTVWRSWDEPGGIRDELVAVANANRNLVKLVTLGRTHQGRDIIALKVTQGARGVPDGSRPAVLYSSLQHAREWISVEVNRRTLHHVINRWKADDAEIKSVLRNTELWFVVVANPDGYQYSFDHERLWRKNARDNNNDGQITIGDGVDPNRNFDEHWGYDNEGSSPNPADETYRGPNAASEPETIAMQGLIDKVKPRFQSNLHSFGEWLLYPQGWQVGTADADNPLYVALGGTDANPAIAGFNPGQSADTLYVTNGETTDYADTNGGTVAFTPELGEGVPGAGFVFPDDEALVQAEFVKTLPFHLGLAKSARNPADPVSPVGIGVEPFYLDQDDIDPQNGQTSVFDFRFAVSYGDPQEVRVLAKRSLGAVTLKYQVGTGPVQSKPTAEWTGGERYGPGNGTHFHVVGGQVTGTSPGDSVRVWFEGGGQVSGSFTYQVASNSDRRVLIVAAEDYTGASPPKPGVTAPQYLSYYADALTANGVAFDVYDVDARGRTAPDNLGVLSHYDAVVWYTGDDVVTRELGWGPGNASRLAMQELLEVRDFLNEGGRVLYTGQRAGQQYTTGLGTQLYDPFENRQCRADPVVEARCLALSGSGNSQGDPIEYFFGAAITSPDGGSDPNTGEPFPINGIDDPLAGLAMTINGADSAQNQASNSSFITTGDFLKVTDPEGSFPQFESWPAAEYLSGLAGPFDPHTGTQFMWSDRADEAYKRLSRTITVPAGGATLSFWTSYNLELSFDYLIVEAHTVGQDNWTTLPDLNGHTSSDLSSDESCPGGWSNPADAANVLHPFLTHYQTFDPATGTCSNTGTTGSWNAANGASSGWQQWTIDLGAYANQQVELSITALSDWGVQQFPGVFIDDIEVSTGEGSTSFEDDGDVMDGWTVPGAPQDEAGIEGPNFNDWVRRGGLGIKEGAAVGTPDTVYLGFGFEGVSDAATRNTVMDRVVDYLLR</sequence>
<feature type="signal peptide" evidence="16">
    <location>
        <begin position="1"/>
        <end position="27"/>
    </location>
</feature>
<dbReference type="RefSeq" id="WP_091378526.1">
    <property type="nucleotide sequence ID" value="NZ_FNDV01000013.1"/>
</dbReference>
<evidence type="ECO:0000256" key="6">
    <source>
        <dbReference type="ARBA" id="ARBA00022729"/>
    </source>
</evidence>
<dbReference type="GO" id="GO:0005615">
    <property type="term" value="C:extracellular space"/>
    <property type="evidence" value="ECO:0007669"/>
    <property type="project" value="TreeGrafter"/>
</dbReference>
<dbReference type="PANTHER" id="PTHR11705:SF143">
    <property type="entry name" value="SLL0236 PROTEIN"/>
    <property type="match status" value="1"/>
</dbReference>
<dbReference type="InterPro" id="IPR000834">
    <property type="entry name" value="Peptidase_M14"/>
</dbReference>
<evidence type="ECO:0000256" key="4">
    <source>
        <dbReference type="ARBA" id="ARBA00022670"/>
    </source>
</evidence>
<evidence type="ECO:0000256" key="8">
    <source>
        <dbReference type="ARBA" id="ARBA00022833"/>
    </source>
</evidence>
<dbReference type="AlphaFoldDB" id="A0A1H0RS23"/>
<evidence type="ECO:0000256" key="16">
    <source>
        <dbReference type="SAM" id="SignalP"/>
    </source>
</evidence>
<keyword evidence="19" id="KW-1185">Reference proteome</keyword>
<evidence type="ECO:0000259" key="17">
    <source>
        <dbReference type="PROSITE" id="PS52035"/>
    </source>
</evidence>
<keyword evidence="6 16" id="KW-0732">Signal</keyword>
<evidence type="ECO:0000256" key="1">
    <source>
        <dbReference type="ARBA" id="ARBA00001947"/>
    </source>
</evidence>
<evidence type="ECO:0000256" key="7">
    <source>
        <dbReference type="ARBA" id="ARBA00022801"/>
    </source>
</evidence>
<feature type="domain" description="Peptidase M14" evidence="17">
    <location>
        <begin position="111"/>
        <end position="411"/>
    </location>
</feature>
<feature type="active site" description="Proton donor/acceptor" evidence="14">
    <location>
        <position position="381"/>
    </location>
</feature>
<dbReference type="GO" id="GO:0006508">
    <property type="term" value="P:proteolysis"/>
    <property type="evidence" value="ECO:0007669"/>
    <property type="project" value="UniProtKB-KW"/>
</dbReference>
<reference evidence="19" key="1">
    <citation type="submission" date="2016-10" db="EMBL/GenBank/DDBJ databases">
        <authorList>
            <person name="Varghese N."/>
            <person name="Submissions S."/>
        </authorList>
    </citation>
    <scope>NUCLEOTIDE SEQUENCE [LARGE SCALE GENOMIC DNA]</scope>
    <source>
        <strain evidence="19">IBRC-M 10655</strain>
    </source>
</reference>
<dbReference type="InterPro" id="IPR033810">
    <property type="entry name" value="Carboxypeptidase_T"/>
</dbReference>
<dbReference type="CDD" id="cd03859">
    <property type="entry name" value="M14_CPT"/>
    <property type="match status" value="1"/>
</dbReference>
<evidence type="ECO:0000313" key="19">
    <source>
        <dbReference type="Proteomes" id="UP000199651"/>
    </source>
</evidence>
<evidence type="ECO:0000313" key="18">
    <source>
        <dbReference type="EMBL" id="SDP32351.1"/>
    </source>
</evidence>
<keyword evidence="3" id="KW-0121">Carboxypeptidase</keyword>
<dbReference type="PROSITE" id="PS00132">
    <property type="entry name" value="CARBOXYPEPT_ZN_1"/>
    <property type="match status" value="1"/>
</dbReference>
<evidence type="ECO:0000256" key="9">
    <source>
        <dbReference type="ARBA" id="ARBA00023049"/>
    </source>
</evidence>
<dbReference type="PROSITE" id="PS52035">
    <property type="entry name" value="PEPTIDASE_M14"/>
    <property type="match status" value="1"/>
</dbReference>
<name>A0A1H0RS23_9PSEU</name>
<organism evidence="18 19">
    <name type="scientific">Actinokineospora alba</name>
    <dbReference type="NCBI Taxonomy" id="504798"/>
    <lineage>
        <taxon>Bacteria</taxon>
        <taxon>Bacillati</taxon>
        <taxon>Actinomycetota</taxon>
        <taxon>Actinomycetes</taxon>
        <taxon>Pseudonocardiales</taxon>
        <taxon>Pseudonocardiaceae</taxon>
        <taxon>Actinokineospora</taxon>
    </lineage>
</organism>
<comment type="function">
    <text evidence="11">Carboxypeptidase that possesses the specificities of both mammalian Cpase A and B. Thus shows broad substrate specificity, being able to cleave Cbz-Gly-Leu, Cbz-Gly-Val, Cbz-Gly-Phe, Cbz-Gly-Lys and Bz-Gly-Arg in vitro.</text>
</comment>
<keyword evidence="4" id="KW-0645">Protease</keyword>
<dbReference type="FunFam" id="3.40.630.10:FF:000084">
    <property type="entry name" value="Carboxypeptidase B2"/>
    <property type="match status" value="1"/>
</dbReference>
<dbReference type="PRINTS" id="PR00765">
    <property type="entry name" value="CRBOXYPTASEA"/>
</dbReference>
<dbReference type="InterPro" id="IPR057246">
    <property type="entry name" value="CARBOXYPEPT_ZN_1"/>
</dbReference>